<dbReference type="RefSeq" id="XP_001229983.1">
    <property type="nucleotide sequence ID" value="XM_001229982.1"/>
</dbReference>
<dbReference type="EMBL" id="CH408030">
    <property type="protein sequence ID" value="EAQ91532.1"/>
    <property type="molecule type" value="Genomic_DNA"/>
</dbReference>
<dbReference type="InParanoid" id="Q2H8I7"/>
<feature type="region of interest" description="Disordered" evidence="1">
    <location>
        <begin position="165"/>
        <end position="240"/>
    </location>
</feature>
<sequence>MMTASDQITLITETDSPSTLVGSQANAPGFSPLLHWLLAPRKDGAWIPLDPSLQAPAANDAEASLARANFPGINPSWDYRTGIARSQPPRRTLRLAGISRPSSTATLRSRRTPRPQSSCRPKQELHDDFLPQIKIRESDLTSEVPPELIPDGTINPALLMPAVNINQPPQTTDASHPMATGDSALNRPGPISPPGHRGNGLDPSPAPLTPSDGPETEDDAVEAMIHEFLNLDEDETRAGG</sequence>
<dbReference type="Proteomes" id="UP000001056">
    <property type="component" value="Unassembled WGS sequence"/>
</dbReference>
<proteinExistence type="predicted"/>
<protein>
    <submittedName>
        <fullName evidence="2">Uncharacterized protein</fullName>
    </submittedName>
</protein>
<dbReference type="AlphaFoldDB" id="Q2H8I7"/>
<feature type="region of interest" description="Disordered" evidence="1">
    <location>
        <begin position="94"/>
        <end position="130"/>
    </location>
</feature>
<evidence type="ECO:0000256" key="1">
    <source>
        <dbReference type="SAM" id="MobiDB-lite"/>
    </source>
</evidence>
<accession>Q2H8I7</accession>
<dbReference type="HOGENOM" id="CLU_1156261_0_0_1"/>
<evidence type="ECO:0000313" key="3">
    <source>
        <dbReference type="Proteomes" id="UP000001056"/>
    </source>
</evidence>
<dbReference type="GeneID" id="4389458"/>
<keyword evidence="3" id="KW-1185">Reference proteome</keyword>
<reference evidence="3" key="1">
    <citation type="journal article" date="2015" name="Genome Announc.">
        <title>Draft genome sequence of the cellulolytic fungus Chaetomium globosum.</title>
        <authorList>
            <person name="Cuomo C.A."/>
            <person name="Untereiner W.A."/>
            <person name="Ma L.-J."/>
            <person name="Grabherr M."/>
            <person name="Birren B.W."/>
        </authorList>
    </citation>
    <scope>NUCLEOTIDE SEQUENCE [LARGE SCALE GENOMIC DNA]</scope>
    <source>
        <strain evidence="3">ATCC 6205 / CBS 148.51 / DSM 1962 / NBRC 6347 / NRRL 1970</strain>
    </source>
</reference>
<dbReference type="OrthoDB" id="10403007at2759"/>
<feature type="compositionally biased region" description="Acidic residues" evidence="1">
    <location>
        <begin position="230"/>
        <end position="240"/>
    </location>
</feature>
<name>Q2H8I7_CHAGB</name>
<organism evidence="2 3">
    <name type="scientific">Chaetomium globosum (strain ATCC 6205 / CBS 148.51 / DSM 1962 / NBRC 6347 / NRRL 1970)</name>
    <name type="common">Soil fungus</name>
    <dbReference type="NCBI Taxonomy" id="306901"/>
    <lineage>
        <taxon>Eukaryota</taxon>
        <taxon>Fungi</taxon>
        <taxon>Dikarya</taxon>
        <taxon>Ascomycota</taxon>
        <taxon>Pezizomycotina</taxon>
        <taxon>Sordariomycetes</taxon>
        <taxon>Sordariomycetidae</taxon>
        <taxon>Sordariales</taxon>
        <taxon>Chaetomiaceae</taxon>
        <taxon>Chaetomium</taxon>
    </lineage>
</organism>
<feature type="compositionally biased region" description="Polar residues" evidence="1">
    <location>
        <begin position="165"/>
        <end position="174"/>
    </location>
</feature>
<dbReference type="VEuPathDB" id="FungiDB:CHGG_03467"/>
<feature type="compositionally biased region" description="Basic and acidic residues" evidence="1">
    <location>
        <begin position="121"/>
        <end position="130"/>
    </location>
</feature>
<gene>
    <name evidence="2" type="ORF">CHGG_03467</name>
</gene>
<evidence type="ECO:0000313" key="2">
    <source>
        <dbReference type="EMBL" id="EAQ91532.1"/>
    </source>
</evidence>